<reference evidence="1" key="1">
    <citation type="submission" date="2021-02" db="EMBL/GenBank/DDBJ databases">
        <authorList>
            <consortium name="DOE Joint Genome Institute"/>
            <person name="Ahrendt S."/>
            <person name="Looney B.P."/>
            <person name="Miyauchi S."/>
            <person name="Morin E."/>
            <person name="Drula E."/>
            <person name="Courty P.E."/>
            <person name="Chicoki N."/>
            <person name="Fauchery L."/>
            <person name="Kohler A."/>
            <person name="Kuo A."/>
            <person name="Labutti K."/>
            <person name="Pangilinan J."/>
            <person name="Lipzen A."/>
            <person name="Riley R."/>
            <person name="Andreopoulos W."/>
            <person name="He G."/>
            <person name="Johnson J."/>
            <person name="Barry K.W."/>
            <person name="Grigoriev I.V."/>
            <person name="Nagy L."/>
            <person name="Hibbett D."/>
            <person name="Henrissat B."/>
            <person name="Matheny P.B."/>
            <person name="Labbe J."/>
            <person name="Martin F."/>
        </authorList>
    </citation>
    <scope>NUCLEOTIDE SEQUENCE</scope>
    <source>
        <strain evidence="1">FP105234-sp</strain>
    </source>
</reference>
<organism evidence="1 2">
    <name type="scientific">Auriscalpium vulgare</name>
    <dbReference type="NCBI Taxonomy" id="40419"/>
    <lineage>
        <taxon>Eukaryota</taxon>
        <taxon>Fungi</taxon>
        <taxon>Dikarya</taxon>
        <taxon>Basidiomycota</taxon>
        <taxon>Agaricomycotina</taxon>
        <taxon>Agaricomycetes</taxon>
        <taxon>Russulales</taxon>
        <taxon>Auriscalpiaceae</taxon>
        <taxon>Auriscalpium</taxon>
    </lineage>
</organism>
<reference evidence="1" key="2">
    <citation type="journal article" date="2022" name="New Phytol.">
        <title>Evolutionary transition to the ectomycorrhizal habit in the genomes of a hyperdiverse lineage of mushroom-forming fungi.</title>
        <authorList>
            <person name="Looney B."/>
            <person name="Miyauchi S."/>
            <person name="Morin E."/>
            <person name="Drula E."/>
            <person name="Courty P.E."/>
            <person name="Kohler A."/>
            <person name="Kuo A."/>
            <person name="LaButti K."/>
            <person name="Pangilinan J."/>
            <person name="Lipzen A."/>
            <person name="Riley R."/>
            <person name="Andreopoulos W."/>
            <person name="He G."/>
            <person name="Johnson J."/>
            <person name="Nolan M."/>
            <person name="Tritt A."/>
            <person name="Barry K.W."/>
            <person name="Grigoriev I.V."/>
            <person name="Nagy L.G."/>
            <person name="Hibbett D."/>
            <person name="Henrissat B."/>
            <person name="Matheny P.B."/>
            <person name="Labbe J."/>
            <person name="Martin F.M."/>
        </authorList>
    </citation>
    <scope>NUCLEOTIDE SEQUENCE</scope>
    <source>
        <strain evidence="1">FP105234-sp</strain>
    </source>
</reference>
<feature type="non-terminal residue" evidence="1">
    <location>
        <position position="106"/>
    </location>
</feature>
<comment type="caution">
    <text evidence="1">The sequence shown here is derived from an EMBL/GenBank/DDBJ whole genome shotgun (WGS) entry which is preliminary data.</text>
</comment>
<dbReference type="EMBL" id="MU277053">
    <property type="protein sequence ID" value="KAI0037344.1"/>
    <property type="molecule type" value="Genomic_DNA"/>
</dbReference>
<accession>A0ACB8QZN4</accession>
<dbReference type="Proteomes" id="UP000814033">
    <property type="component" value="Unassembled WGS sequence"/>
</dbReference>
<evidence type="ECO:0000313" key="2">
    <source>
        <dbReference type="Proteomes" id="UP000814033"/>
    </source>
</evidence>
<evidence type="ECO:0000313" key="1">
    <source>
        <dbReference type="EMBL" id="KAI0037344.1"/>
    </source>
</evidence>
<proteinExistence type="predicted"/>
<keyword evidence="2" id="KW-1185">Reference proteome</keyword>
<sequence length="106" mass="11752">MRQQARALHKHLGSDKEHTVYEAELAGMILGTELIFRETQVSNASIRLDNVAAIQATQSAKATAGSYLVDAVQRGVDIAKGKHRRMRMRVQWVPGHEDVEGNEVSD</sequence>
<name>A0ACB8QZN4_9AGAM</name>
<protein>
    <submittedName>
        <fullName evidence="1">Uncharacterized protein</fullName>
    </submittedName>
</protein>
<gene>
    <name evidence="1" type="ORF">FA95DRAFT_1507069</name>
</gene>